<evidence type="ECO:0000313" key="2">
    <source>
        <dbReference type="EMBL" id="AKM10647.1"/>
    </source>
</evidence>
<dbReference type="PATRIC" id="fig|1348774.3.peg.2695"/>
<keyword evidence="1" id="KW-0812">Transmembrane</keyword>
<proteinExistence type="predicted"/>
<dbReference type="KEGG" id="cna:AB433_12820"/>
<gene>
    <name evidence="2" type="ORF">AB433_12820</name>
</gene>
<dbReference type="EMBL" id="CP011770">
    <property type="protein sequence ID" value="AKM10647.1"/>
    <property type="molecule type" value="Genomic_DNA"/>
</dbReference>
<accession>A0A0G3XHH8</accession>
<keyword evidence="1" id="KW-1133">Transmembrane helix</keyword>
<name>A0A0G3XHH8_9SPHN</name>
<evidence type="ECO:0000256" key="1">
    <source>
        <dbReference type="SAM" id="Phobius"/>
    </source>
</evidence>
<evidence type="ECO:0008006" key="4">
    <source>
        <dbReference type="Google" id="ProtNLM"/>
    </source>
</evidence>
<evidence type="ECO:0000313" key="3">
    <source>
        <dbReference type="Proteomes" id="UP000035287"/>
    </source>
</evidence>
<reference evidence="2 3" key="1">
    <citation type="submission" date="2015-06" db="EMBL/GenBank/DDBJ databases">
        <authorList>
            <person name="Zeng Y."/>
            <person name="Huang Y."/>
        </authorList>
    </citation>
    <scope>NUCLEOTIDE SEQUENCE [LARGE SCALE GENOMIC DNA]</scope>
    <source>
        <strain evidence="2 3">PQ-2</strain>
    </source>
</reference>
<dbReference type="Proteomes" id="UP000035287">
    <property type="component" value="Chromosome"/>
</dbReference>
<protein>
    <recommendedName>
        <fullName evidence="4">DUF2474 domain-containing protein</fullName>
    </recommendedName>
</protein>
<dbReference type="Pfam" id="PF10617">
    <property type="entry name" value="DUF2474"/>
    <property type="match status" value="1"/>
</dbReference>
<keyword evidence="3" id="KW-1185">Reference proteome</keyword>
<keyword evidence="1" id="KW-0472">Membrane</keyword>
<organism evidence="2 3">
    <name type="scientific">Croceicoccus naphthovorans</name>
    <dbReference type="NCBI Taxonomy" id="1348774"/>
    <lineage>
        <taxon>Bacteria</taxon>
        <taxon>Pseudomonadati</taxon>
        <taxon>Pseudomonadota</taxon>
        <taxon>Alphaproteobacteria</taxon>
        <taxon>Sphingomonadales</taxon>
        <taxon>Erythrobacteraceae</taxon>
        <taxon>Croceicoccus</taxon>
    </lineage>
</organism>
<dbReference type="AlphaFoldDB" id="A0A0G3XHH8"/>
<feature type="transmembrane region" description="Helical" evidence="1">
    <location>
        <begin position="50"/>
        <end position="71"/>
    </location>
</feature>
<dbReference type="InterPro" id="IPR018895">
    <property type="entry name" value="DUF2474"/>
</dbReference>
<sequence>MTIHGKIPPNDKVRLQGYFQFGNVRTNAKRGTRAMKPKMSEVESPLWKRLLWLVAIWGASVGALAAVAYVLRLWIAP</sequence>